<dbReference type="GO" id="GO:0016020">
    <property type="term" value="C:membrane"/>
    <property type="evidence" value="ECO:0007669"/>
    <property type="project" value="UniProtKB-SubCell"/>
</dbReference>
<evidence type="ECO:0000256" key="7">
    <source>
        <dbReference type="ARBA" id="ARBA00023065"/>
    </source>
</evidence>
<dbReference type="Gene3D" id="1.20.1530.20">
    <property type="match status" value="2"/>
</dbReference>
<evidence type="ECO:0000313" key="14">
    <source>
        <dbReference type="Proteomes" id="UP000557566"/>
    </source>
</evidence>
<evidence type="ECO:0000256" key="4">
    <source>
        <dbReference type="ARBA" id="ARBA00022692"/>
    </source>
</evidence>
<feature type="transmembrane region" description="Helical" evidence="11">
    <location>
        <begin position="81"/>
        <end position="99"/>
    </location>
</feature>
<dbReference type="EMBL" id="JAAVMX010000005">
    <property type="protein sequence ID" value="KAF4508177.1"/>
    <property type="molecule type" value="Genomic_DNA"/>
</dbReference>
<dbReference type="PANTHER" id="PTHR43562">
    <property type="entry name" value="NAPA-TYPE SODIUM/HYDROGEN ANTIPORTER"/>
    <property type="match status" value="1"/>
</dbReference>
<feature type="transmembrane region" description="Helical" evidence="11">
    <location>
        <begin position="174"/>
        <end position="194"/>
    </location>
</feature>
<evidence type="ECO:0000256" key="10">
    <source>
        <dbReference type="SAM" id="MobiDB-lite"/>
    </source>
</evidence>
<evidence type="ECO:0000259" key="12">
    <source>
        <dbReference type="Pfam" id="PF00999"/>
    </source>
</evidence>
<organism evidence="13 14">
    <name type="scientific">Ophiocordyceps sinensis</name>
    <dbReference type="NCBI Taxonomy" id="72228"/>
    <lineage>
        <taxon>Eukaryota</taxon>
        <taxon>Fungi</taxon>
        <taxon>Dikarya</taxon>
        <taxon>Ascomycota</taxon>
        <taxon>Pezizomycotina</taxon>
        <taxon>Sordariomycetes</taxon>
        <taxon>Hypocreomycetidae</taxon>
        <taxon>Hypocreales</taxon>
        <taxon>Ophiocordycipitaceae</taxon>
        <taxon>Ophiocordyceps</taxon>
    </lineage>
</organism>
<feature type="domain" description="Cation/H+ exchanger transmembrane" evidence="12">
    <location>
        <begin position="57"/>
        <end position="295"/>
    </location>
</feature>
<keyword evidence="7" id="KW-0406">Ion transport</keyword>
<keyword evidence="8 11" id="KW-0472">Membrane</keyword>
<keyword evidence="3" id="KW-0050">Antiport</keyword>
<dbReference type="GO" id="GO:0006814">
    <property type="term" value="P:sodium ion transport"/>
    <property type="evidence" value="ECO:0007669"/>
    <property type="project" value="UniProtKB-KW"/>
</dbReference>
<gene>
    <name evidence="13" type="ORF">G6O67_004590</name>
</gene>
<evidence type="ECO:0000256" key="9">
    <source>
        <dbReference type="ARBA" id="ARBA00023201"/>
    </source>
</evidence>
<keyword evidence="14" id="KW-1185">Reference proteome</keyword>
<feature type="compositionally biased region" description="Polar residues" evidence="10">
    <location>
        <begin position="471"/>
        <end position="505"/>
    </location>
</feature>
<feature type="compositionally biased region" description="Polar residues" evidence="10">
    <location>
        <begin position="303"/>
        <end position="333"/>
    </location>
</feature>
<feature type="transmembrane region" description="Helical" evidence="11">
    <location>
        <begin position="52"/>
        <end position="69"/>
    </location>
</feature>
<protein>
    <recommendedName>
        <fullName evidence="12">Cation/H+ exchanger transmembrane domain-containing protein</fullName>
    </recommendedName>
</protein>
<evidence type="ECO:0000256" key="2">
    <source>
        <dbReference type="ARBA" id="ARBA00022448"/>
    </source>
</evidence>
<keyword evidence="9" id="KW-0739">Sodium transport</keyword>
<evidence type="ECO:0000256" key="5">
    <source>
        <dbReference type="ARBA" id="ARBA00022989"/>
    </source>
</evidence>
<evidence type="ECO:0000313" key="13">
    <source>
        <dbReference type="EMBL" id="KAF4508177.1"/>
    </source>
</evidence>
<dbReference type="AlphaFoldDB" id="A0A8H4PPR2"/>
<keyword evidence="4 11" id="KW-0812">Transmembrane</keyword>
<reference evidence="13 14" key="1">
    <citation type="journal article" date="2020" name="Genome Biol. Evol.">
        <title>A new high-quality draft genome assembly of the Chinese cordyceps Ophiocordyceps sinensis.</title>
        <authorList>
            <person name="Shu R."/>
            <person name="Zhang J."/>
            <person name="Meng Q."/>
            <person name="Zhang H."/>
            <person name="Zhou G."/>
            <person name="Li M."/>
            <person name="Wu P."/>
            <person name="Zhao Y."/>
            <person name="Chen C."/>
            <person name="Qin Q."/>
        </authorList>
    </citation>
    <scope>NUCLEOTIDE SEQUENCE [LARGE SCALE GENOMIC DNA]</scope>
    <source>
        <strain evidence="13 14">IOZ07</strain>
    </source>
</reference>
<keyword evidence="5 11" id="KW-1133">Transmembrane helix</keyword>
<evidence type="ECO:0000256" key="11">
    <source>
        <dbReference type="SAM" id="Phobius"/>
    </source>
</evidence>
<dbReference type="Pfam" id="PF00999">
    <property type="entry name" value="Na_H_Exchanger"/>
    <property type="match status" value="1"/>
</dbReference>
<keyword evidence="6" id="KW-0915">Sodium</keyword>
<evidence type="ECO:0000256" key="1">
    <source>
        <dbReference type="ARBA" id="ARBA00004141"/>
    </source>
</evidence>
<dbReference type="PANTHER" id="PTHR43562:SF3">
    <property type="entry name" value="SODIUM ION_PROTON EXCHANGER (EUROFUNG)"/>
    <property type="match status" value="1"/>
</dbReference>
<accession>A0A8H4PPR2</accession>
<dbReference type="InterPro" id="IPR038770">
    <property type="entry name" value="Na+/solute_symporter_sf"/>
</dbReference>
<proteinExistence type="predicted"/>
<dbReference type="Proteomes" id="UP000557566">
    <property type="component" value="Unassembled WGS sequence"/>
</dbReference>
<dbReference type="GO" id="GO:1902600">
    <property type="term" value="P:proton transmembrane transport"/>
    <property type="evidence" value="ECO:0007669"/>
    <property type="project" value="InterPro"/>
</dbReference>
<feature type="transmembrane region" description="Helical" evidence="11">
    <location>
        <begin position="558"/>
        <end position="581"/>
    </location>
</feature>
<evidence type="ECO:0000256" key="8">
    <source>
        <dbReference type="ARBA" id="ARBA00023136"/>
    </source>
</evidence>
<name>A0A8H4PPR2_9HYPO</name>
<feature type="transmembrane region" description="Helical" evidence="11">
    <location>
        <begin position="259"/>
        <end position="278"/>
    </location>
</feature>
<feature type="transmembrane region" description="Helical" evidence="11">
    <location>
        <begin position="111"/>
        <end position="133"/>
    </location>
</feature>
<comment type="subcellular location">
    <subcellularLocation>
        <location evidence="1">Membrane</location>
        <topology evidence="1">Multi-pass membrane protein</topology>
    </subcellularLocation>
</comment>
<comment type="caution">
    <text evidence="13">The sequence shown here is derived from an EMBL/GenBank/DDBJ whole genome shotgun (WGS) entry which is preliminary data.</text>
</comment>
<feature type="transmembrane region" description="Helical" evidence="11">
    <location>
        <begin position="214"/>
        <end position="239"/>
    </location>
</feature>
<feature type="transmembrane region" description="Helical" evidence="11">
    <location>
        <begin position="28"/>
        <end position="45"/>
    </location>
</feature>
<dbReference type="InterPro" id="IPR006153">
    <property type="entry name" value="Cation/H_exchanger_TM"/>
</dbReference>
<evidence type="ECO:0000256" key="6">
    <source>
        <dbReference type="ARBA" id="ARBA00023053"/>
    </source>
</evidence>
<sequence length="609" mass="64169">MTNPSPIASFCQLRMMQSPASLPYQEPGVVTLLVQSSFLLLLNIADFALDRALYCGLVGQVFLGIAWGTPGAKWLDANAEAVMVQLGYLGLLLIVYQGGLSTSLEPFKANIFLSAGIAITGVGLPMALSFVLGRLIDATYIQCFAAGAALCSTSLGTTLTVLGTSGLIKSRLGVVLSSAAIMDDVVGLVMVQVISNLGQSDTSFSAATVVRPLMASLAFTVFTPLVCVFVAKPVTLWLISRRAKKPSGLLNVTLRTTGAAFVIQTLVLLGCIAGATYAGTSNLLAAFAAGAAINWWDSDASLSGPHSASPPTQPATRPATSPSTETALRNTSGCLPEKQDVGGGDTTAPRCPSEAKTETVSRNSGLEIYDKFYAAPVDRVLRPFFFASIGFSIPITEMFSGEIVWKGLVYAVLMTLGKVACGVWLLRLRLPAIVETHLRKLPRPRMNYFWGKRSANADNTSTAQAKRPASNRVTSVPSPSAFNRATSTSGLESLPTNASATNDARSTPDAGKPRSLYPASILGCAMTARGEIGFLISSMAESNKIFASNGDRNSSSDVFLVVTWAIVVCTIIGPPAVGLLVRRVKKLQQGVEKQGRIVRAEVLGVWGAS</sequence>
<keyword evidence="2" id="KW-0813">Transport</keyword>
<feature type="region of interest" description="Disordered" evidence="10">
    <location>
        <begin position="303"/>
        <end position="358"/>
    </location>
</feature>
<dbReference type="OrthoDB" id="1288932at2759"/>
<feature type="transmembrane region" description="Helical" evidence="11">
    <location>
        <begin position="139"/>
        <end position="162"/>
    </location>
</feature>
<evidence type="ECO:0000256" key="3">
    <source>
        <dbReference type="ARBA" id="ARBA00022449"/>
    </source>
</evidence>
<dbReference type="GO" id="GO:0015297">
    <property type="term" value="F:antiporter activity"/>
    <property type="evidence" value="ECO:0007669"/>
    <property type="project" value="UniProtKB-KW"/>
</dbReference>
<feature type="region of interest" description="Disordered" evidence="10">
    <location>
        <begin position="459"/>
        <end position="512"/>
    </location>
</feature>